<reference evidence="1" key="1">
    <citation type="submission" date="2022-08" db="EMBL/GenBank/DDBJ databases">
        <authorList>
            <person name="Gutierrez-Valencia J."/>
        </authorList>
    </citation>
    <scope>NUCLEOTIDE SEQUENCE</scope>
</reference>
<evidence type="ECO:0000313" key="1">
    <source>
        <dbReference type="EMBL" id="CAI0380607.1"/>
    </source>
</evidence>
<proteinExistence type="predicted"/>
<gene>
    <name evidence="1" type="ORF">LITE_LOCUS2749</name>
</gene>
<dbReference type="EMBL" id="CAMGYJ010000002">
    <property type="protein sequence ID" value="CAI0380607.1"/>
    <property type="molecule type" value="Genomic_DNA"/>
</dbReference>
<dbReference type="AlphaFoldDB" id="A0AAV0H5V8"/>
<feature type="non-terminal residue" evidence="1">
    <location>
        <position position="1"/>
    </location>
</feature>
<dbReference type="Proteomes" id="UP001154282">
    <property type="component" value="Unassembled WGS sequence"/>
</dbReference>
<accession>A0AAV0H5V8</accession>
<organism evidence="1 2">
    <name type="scientific">Linum tenue</name>
    <dbReference type="NCBI Taxonomy" id="586396"/>
    <lineage>
        <taxon>Eukaryota</taxon>
        <taxon>Viridiplantae</taxon>
        <taxon>Streptophyta</taxon>
        <taxon>Embryophyta</taxon>
        <taxon>Tracheophyta</taxon>
        <taxon>Spermatophyta</taxon>
        <taxon>Magnoliopsida</taxon>
        <taxon>eudicotyledons</taxon>
        <taxon>Gunneridae</taxon>
        <taxon>Pentapetalae</taxon>
        <taxon>rosids</taxon>
        <taxon>fabids</taxon>
        <taxon>Malpighiales</taxon>
        <taxon>Linaceae</taxon>
        <taxon>Linum</taxon>
    </lineage>
</organism>
<sequence>NQAFPTRTARVHGRAHHHSGRALQNAAFHLVGLQPSCTARCTAVQIFRGARARPRHKAHGQLATVHGRAASLVCPCSSPKTSPF</sequence>
<feature type="non-terminal residue" evidence="1">
    <location>
        <position position="84"/>
    </location>
</feature>
<protein>
    <submittedName>
        <fullName evidence="1">Uncharacterized protein</fullName>
    </submittedName>
</protein>
<keyword evidence="2" id="KW-1185">Reference proteome</keyword>
<evidence type="ECO:0000313" key="2">
    <source>
        <dbReference type="Proteomes" id="UP001154282"/>
    </source>
</evidence>
<comment type="caution">
    <text evidence="1">The sequence shown here is derived from an EMBL/GenBank/DDBJ whole genome shotgun (WGS) entry which is preliminary data.</text>
</comment>
<name>A0AAV0H5V8_9ROSI</name>